<dbReference type="GO" id="GO:0005886">
    <property type="term" value="C:plasma membrane"/>
    <property type="evidence" value="ECO:0007669"/>
    <property type="project" value="UniProtKB-SubCell"/>
</dbReference>
<evidence type="ECO:0000256" key="6">
    <source>
        <dbReference type="ARBA" id="ARBA00023136"/>
    </source>
</evidence>
<accession>A0A517XYE9</accession>
<sequence length="209" mass="21820">MLDFATTAFVSVLFLVDPPGTVPAFIALTSRFTPAKRRRTALVASVAATLILMAFAAVGNYLFRVLGLTLPAFQIAGGLVLFVVALDMIRAQRTTQEEPSDMEETSAAAEVAIAPLAIPMLAGPAALSTVTVLMAQAEETAAVGLVFAAIALTGVVCYLTLRLAEPIQRRLGRTGVHVLDRVLGLVLAGIAVQFVLNGLAAAKLIPPPQ</sequence>
<comment type="similarity">
    <text evidence="2 7">Belongs to the UPF0056 (MarC) family.</text>
</comment>
<feature type="transmembrane region" description="Helical" evidence="7">
    <location>
        <begin position="182"/>
        <end position="205"/>
    </location>
</feature>
<keyword evidence="9" id="KW-1185">Reference proteome</keyword>
<proteinExistence type="inferred from homology"/>
<dbReference type="RefSeq" id="WP_145242281.1">
    <property type="nucleotide sequence ID" value="NZ_CP036273.1"/>
</dbReference>
<name>A0A517XYE9_9BACT</name>
<feature type="transmembrane region" description="Helical" evidence="7">
    <location>
        <begin position="6"/>
        <end position="28"/>
    </location>
</feature>
<dbReference type="PANTHER" id="PTHR33508">
    <property type="entry name" value="UPF0056 MEMBRANE PROTEIN YHCE"/>
    <property type="match status" value="1"/>
</dbReference>
<dbReference type="Pfam" id="PF01914">
    <property type="entry name" value="MarC"/>
    <property type="match status" value="1"/>
</dbReference>
<evidence type="ECO:0000256" key="5">
    <source>
        <dbReference type="ARBA" id="ARBA00022989"/>
    </source>
</evidence>
<feature type="transmembrane region" description="Helical" evidence="7">
    <location>
        <begin position="65"/>
        <end position="86"/>
    </location>
</feature>
<evidence type="ECO:0000256" key="4">
    <source>
        <dbReference type="ARBA" id="ARBA00022692"/>
    </source>
</evidence>
<evidence type="ECO:0000256" key="7">
    <source>
        <dbReference type="RuleBase" id="RU362048"/>
    </source>
</evidence>
<evidence type="ECO:0000313" key="9">
    <source>
        <dbReference type="Proteomes" id="UP000319576"/>
    </source>
</evidence>
<dbReference type="OrthoDB" id="21094at2"/>
<keyword evidence="6 7" id="KW-0472">Membrane</keyword>
<gene>
    <name evidence="8" type="ORF">ETAA1_44790</name>
</gene>
<feature type="transmembrane region" description="Helical" evidence="7">
    <location>
        <begin position="141"/>
        <end position="161"/>
    </location>
</feature>
<dbReference type="NCBIfam" id="TIGR00427">
    <property type="entry name" value="NAAT family transporter"/>
    <property type="match status" value="1"/>
</dbReference>
<dbReference type="InterPro" id="IPR002771">
    <property type="entry name" value="Multi_antbiot-R_MarC"/>
</dbReference>
<protein>
    <recommendedName>
        <fullName evidence="7">UPF0056 membrane protein</fullName>
    </recommendedName>
</protein>
<keyword evidence="5 7" id="KW-1133">Transmembrane helix</keyword>
<reference evidence="8 9" key="1">
    <citation type="submission" date="2019-02" db="EMBL/GenBank/DDBJ databases">
        <title>Deep-cultivation of Planctomycetes and their phenomic and genomic characterization uncovers novel biology.</title>
        <authorList>
            <person name="Wiegand S."/>
            <person name="Jogler M."/>
            <person name="Boedeker C."/>
            <person name="Pinto D."/>
            <person name="Vollmers J."/>
            <person name="Rivas-Marin E."/>
            <person name="Kohn T."/>
            <person name="Peeters S.H."/>
            <person name="Heuer A."/>
            <person name="Rast P."/>
            <person name="Oberbeckmann S."/>
            <person name="Bunk B."/>
            <person name="Jeske O."/>
            <person name="Meyerdierks A."/>
            <person name="Storesund J.E."/>
            <person name="Kallscheuer N."/>
            <person name="Luecker S."/>
            <person name="Lage O.M."/>
            <person name="Pohl T."/>
            <person name="Merkel B.J."/>
            <person name="Hornburger P."/>
            <person name="Mueller R.-W."/>
            <person name="Bruemmer F."/>
            <person name="Labrenz M."/>
            <person name="Spormann A.M."/>
            <person name="Op den Camp H."/>
            <person name="Overmann J."/>
            <person name="Amann R."/>
            <person name="Jetten M.S.M."/>
            <person name="Mascher T."/>
            <person name="Medema M.H."/>
            <person name="Devos D.P."/>
            <person name="Kaster A.-K."/>
            <person name="Ovreas L."/>
            <person name="Rohde M."/>
            <person name="Galperin M.Y."/>
            <person name="Jogler C."/>
        </authorList>
    </citation>
    <scope>NUCLEOTIDE SEQUENCE [LARGE SCALE GENOMIC DNA]</scope>
    <source>
        <strain evidence="8 9">ETA_A1</strain>
    </source>
</reference>
<feature type="transmembrane region" description="Helical" evidence="7">
    <location>
        <begin position="40"/>
        <end position="59"/>
    </location>
</feature>
<dbReference type="PANTHER" id="PTHR33508:SF1">
    <property type="entry name" value="UPF0056 MEMBRANE PROTEIN YHCE"/>
    <property type="match status" value="1"/>
</dbReference>
<feature type="transmembrane region" description="Helical" evidence="7">
    <location>
        <begin position="107"/>
        <end position="135"/>
    </location>
</feature>
<keyword evidence="4 7" id="KW-0812">Transmembrane</keyword>
<keyword evidence="3" id="KW-1003">Cell membrane</keyword>
<dbReference type="EMBL" id="CP036273">
    <property type="protein sequence ID" value="QDU22498.1"/>
    <property type="molecule type" value="Genomic_DNA"/>
</dbReference>
<comment type="subcellular location">
    <subcellularLocation>
        <location evidence="1 7">Cell membrane</location>
        <topology evidence="1 7">Multi-pass membrane protein</topology>
    </subcellularLocation>
</comment>
<dbReference type="Proteomes" id="UP000319576">
    <property type="component" value="Chromosome"/>
</dbReference>
<dbReference type="KEGG" id="uli:ETAA1_44790"/>
<organism evidence="8 9">
    <name type="scientific">Urbifossiella limnaea</name>
    <dbReference type="NCBI Taxonomy" id="2528023"/>
    <lineage>
        <taxon>Bacteria</taxon>
        <taxon>Pseudomonadati</taxon>
        <taxon>Planctomycetota</taxon>
        <taxon>Planctomycetia</taxon>
        <taxon>Gemmatales</taxon>
        <taxon>Gemmataceae</taxon>
        <taxon>Urbifossiella</taxon>
    </lineage>
</organism>
<evidence type="ECO:0000313" key="8">
    <source>
        <dbReference type="EMBL" id="QDU22498.1"/>
    </source>
</evidence>
<evidence type="ECO:0000256" key="2">
    <source>
        <dbReference type="ARBA" id="ARBA00009784"/>
    </source>
</evidence>
<evidence type="ECO:0000256" key="3">
    <source>
        <dbReference type="ARBA" id="ARBA00022475"/>
    </source>
</evidence>
<evidence type="ECO:0000256" key="1">
    <source>
        <dbReference type="ARBA" id="ARBA00004651"/>
    </source>
</evidence>
<dbReference type="AlphaFoldDB" id="A0A517XYE9"/>